<keyword evidence="11 14" id="KW-0472">Membrane</keyword>
<evidence type="ECO:0000256" key="5">
    <source>
        <dbReference type="ARBA" id="ARBA00022676"/>
    </source>
</evidence>
<evidence type="ECO:0000313" key="17">
    <source>
        <dbReference type="EMBL" id="OMJ25765.1"/>
    </source>
</evidence>
<dbReference type="Pfam" id="PF16192">
    <property type="entry name" value="PMT_4TMC"/>
    <property type="match status" value="1"/>
</dbReference>
<dbReference type="STRING" id="133412.A0A1R1X5I5"/>
<dbReference type="SUPFAM" id="SSF82109">
    <property type="entry name" value="MIR domain"/>
    <property type="match status" value="1"/>
</dbReference>
<evidence type="ECO:0000256" key="13">
    <source>
        <dbReference type="ARBA" id="ARBA00045102"/>
    </source>
</evidence>
<keyword evidence="9 14" id="KW-0256">Endoplasmic reticulum</keyword>
<dbReference type="Proteomes" id="UP000187283">
    <property type="component" value="Unassembled WGS sequence"/>
</dbReference>
<evidence type="ECO:0000259" key="15">
    <source>
        <dbReference type="PROSITE" id="PS50919"/>
    </source>
</evidence>
<comment type="caution">
    <text evidence="16">The sequence shown here is derived from an EMBL/GenBank/DDBJ whole genome shotgun (WGS) entry which is preliminary data.</text>
</comment>
<dbReference type="AlphaFoldDB" id="A0A1R1X5I5"/>
<keyword evidence="5 14" id="KW-0328">Glycosyltransferase</keyword>
<dbReference type="UniPathway" id="UPA00378"/>
<dbReference type="GO" id="GO:0004169">
    <property type="term" value="F:dolichyl-phosphate-mannose-protein mannosyltransferase activity"/>
    <property type="evidence" value="ECO:0007669"/>
    <property type="project" value="UniProtKB-UniRule"/>
</dbReference>
<gene>
    <name evidence="16" type="ORF">AYI70_g10670</name>
    <name evidence="17" type="ORF">AYI70_g667</name>
</gene>
<dbReference type="InterPro" id="IPR016093">
    <property type="entry name" value="MIR_motif"/>
</dbReference>
<keyword evidence="6 14" id="KW-0808">Transferase</keyword>
<reference evidence="16 18" key="1">
    <citation type="submission" date="2017-01" db="EMBL/GenBank/DDBJ databases">
        <authorList>
            <person name="Mah S.A."/>
            <person name="Swanson W.J."/>
            <person name="Moy G.W."/>
            <person name="Vacquier V.D."/>
        </authorList>
    </citation>
    <scope>NUCLEOTIDE SEQUENCE [LARGE SCALE GENOMIC DNA]</scope>
    <source>
        <strain evidence="16 18">GSMNP</strain>
    </source>
</reference>
<evidence type="ECO:0000256" key="8">
    <source>
        <dbReference type="ARBA" id="ARBA00022737"/>
    </source>
</evidence>
<evidence type="ECO:0000256" key="7">
    <source>
        <dbReference type="ARBA" id="ARBA00022692"/>
    </source>
</evidence>
<feature type="transmembrane region" description="Helical" evidence="14">
    <location>
        <begin position="187"/>
        <end position="220"/>
    </location>
</feature>
<organism evidence="16 18">
    <name type="scientific">Smittium culicis</name>
    <dbReference type="NCBI Taxonomy" id="133412"/>
    <lineage>
        <taxon>Eukaryota</taxon>
        <taxon>Fungi</taxon>
        <taxon>Fungi incertae sedis</taxon>
        <taxon>Zoopagomycota</taxon>
        <taxon>Kickxellomycotina</taxon>
        <taxon>Harpellomycetes</taxon>
        <taxon>Harpellales</taxon>
        <taxon>Legeriomycetaceae</taxon>
        <taxon>Smittium</taxon>
    </lineage>
</organism>
<dbReference type="Gene3D" id="2.80.10.50">
    <property type="match status" value="1"/>
</dbReference>
<accession>A0A1R1X5I5</accession>
<dbReference type="PANTHER" id="PTHR10050">
    <property type="entry name" value="DOLICHYL-PHOSPHATE-MANNOSE--PROTEIN MANNOSYLTRANSFERASE"/>
    <property type="match status" value="1"/>
</dbReference>
<evidence type="ECO:0000256" key="1">
    <source>
        <dbReference type="ARBA" id="ARBA00004477"/>
    </source>
</evidence>
<dbReference type="PROSITE" id="PS50919">
    <property type="entry name" value="MIR"/>
    <property type="match status" value="1"/>
</dbReference>
<dbReference type="Pfam" id="PF02366">
    <property type="entry name" value="PMT"/>
    <property type="match status" value="1"/>
</dbReference>
<dbReference type="Pfam" id="PF02815">
    <property type="entry name" value="MIR"/>
    <property type="match status" value="1"/>
</dbReference>
<dbReference type="SMART" id="SM00472">
    <property type="entry name" value="MIR"/>
    <property type="match status" value="3"/>
</dbReference>
<evidence type="ECO:0000256" key="12">
    <source>
        <dbReference type="ARBA" id="ARBA00045085"/>
    </source>
</evidence>
<evidence type="ECO:0000256" key="2">
    <source>
        <dbReference type="ARBA" id="ARBA00004922"/>
    </source>
</evidence>
<keyword evidence="7 14" id="KW-0812">Transmembrane</keyword>
<sequence>MSVFQEYLGYKKPSYTQKDIHIDANAVAGSIFYYYEIENLKKTTHPSKTPAPKKHKVNNFHLAKTWCLNNLDIVLTIVITFFSLFTRTYRIGDASRVIWDEAHFGKFGGYYVKGEFYHDVHPPLAKMLVGLSEYLTGFNGVFRFESGKEFPEDTNYVFMRIFNAMFGTLMAPLAYHTMRNFRCNIRTSFLAALFVITDNATCTISRFILLDGILLCFTSLSLYSLSGFYHYRNQPFSKMWYFFLALTGVSLGLVSSSKWVGLFAVALVGLYTIEELYNILGDTKTSMKKYAYHWIARAVFLIIVPLSIYLLCFKIHFALLYKSGKGDSVMPSIFQAGLEGSSLGTQPYDLAYGSLVSIKAPGEHGLLHSHPSKYPDESFEQQITCYGHNDDNNDFQILKPVGVEFDPINGPIEFVKDGSIIRLFHKNTNNTLVTSTKFNGSLTKKYFQTFAIANHTDSTTPQSEEWIIEVVSDDYNSKDKIIHSLTTRFRLKHVVTGCYLRVSGKNYPDWGFKQSEVVCGIDKSGTDDDLNTIWNIDIQKNKRLPNGDRRKLRSNFLKNFIHLNKAMNKSNNALTPDEDKIDDLTSSPLDWPILRLGLRMCSYGDDEIKFFLLGNPLLWWLSFALIILYVVQIFYYLILYKRGYENFTSANYLYPATILWLGWFLHYIPFFIMGRVTYLHHYFPCIYFAVLFTAFQLDHFATVFSRNKYIREYTIPFIGSLSVLIFIYFSPMTFGFDYPGTELKYRRWLSTWKIY</sequence>
<comment type="catalytic activity">
    <reaction evidence="13 14">
        <text>a di-trans,poly-cis-dolichyl beta-D-mannosyl phosphate + L-seryl-[protein] = 3-O-(alpha-D-mannosyl)-L-seryl-[protein] + a di-trans,poly-cis-dolichyl phosphate + H(+)</text>
        <dbReference type="Rhea" id="RHEA:17377"/>
        <dbReference type="Rhea" id="RHEA-COMP:9863"/>
        <dbReference type="Rhea" id="RHEA-COMP:13546"/>
        <dbReference type="Rhea" id="RHEA-COMP:19498"/>
        <dbReference type="Rhea" id="RHEA-COMP:19501"/>
        <dbReference type="ChEBI" id="CHEBI:15378"/>
        <dbReference type="ChEBI" id="CHEBI:29999"/>
        <dbReference type="ChEBI" id="CHEBI:57683"/>
        <dbReference type="ChEBI" id="CHEBI:58211"/>
        <dbReference type="ChEBI" id="CHEBI:137321"/>
        <dbReference type="EC" id="2.4.1.109"/>
    </reaction>
</comment>
<comment type="catalytic activity">
    <reaction evidence="12 14">
        <text>a di-trans,poly-cis-dolichyl beta-D-mannosyl phosphate + L-threonyl-[protein] = 3-O-(alpha-D-mannosyl)-L-threonyl-[protein] + a di-trans,poly-cis-dolichyl phosphate + H(+)</text>
        <dbReference type="Rhea" id="RHEA:53396"/>
        <dbReference type="Rhea" id="RHEA-COMP:11060"/>
        <dbReference type="Rhea" id="RHEA-COMP:13547"/>
        <dbReference type="Rhea" id="RHEA-COMP:19498"/>
        <dbReference type="Rhea" id="RHEA-COMP:19501"/>
        <dbReference type="ChEBI" id="CHEBI:15378"/>
        <dbReference type="ChEBI" id="CHEBI:30013"/>
        <dbReference type="ChEBI" id="CHEBI:57683"/>
        <dbReference type="ChEBI" id="CHEBI:58211"/>
        <dbReference type="ChEBI" id="CHEBI:137323"/>
        <dbReference type="EC" id="2.4.1.109"/>
    </reaction>
</comment>
<evidence type="ECO:0000256" key="9">
    <source>
        <dbReference type="ARBA" id="ARBA00022824"/>
    </source>
</evidence>
<comment type="similarity">
    <text evidence="3 14">Belongs to the glycosyltransferase 39 family.</text>
</comment>
<comment type="pathway">
    <text evidence="2 14">Protein modification; protein glycosylation.</text>
</comment>
<dbReference type="InterPro" id="IPR003342">
    <property type="entry name" value="ArnT-like_N"/>
</dbReference>
<dbReference type="EMBL" id="LSSN01005276">
    <property type="protein sequence ID" value="OMJ09882.1"/>
    <property type="molecule type" value="Genomic_DNA"/>
</dbReference>
<keyword evidence="8" id="KW-0677">Repeat</keyword>
<keyword evidence="10 14" id="KW-1133">Transmembrane helix</keyword>
<evidence type="ECO:0000256" key="3">
    <source>
        <dbReference type="ARBA" id="ARBA00007222"/>
    </source>
</evidence>
<feature type="transmembrane region" description="Helical" evidence="14">
    <location>
        <begin position="66"/>
        <end position="85"/>
    </location>
</feature>
<dbReference type="OrthoDB" id="292747at2759"/>
<feature type="domain" description="MIR" evidence="15">
    <location>
        <begin position="479"/>
        <end position="539"/>
    </location>
</feature>
<feature type="transmembrane region" description="Helical" evidence="14">
    <location>
        <begin position="709"/>
        <end position="729"/>
    </location>
</feature>
<keyword evidence="18" id="KW-1185">Reference proteome</keyword>
<dbReference type="PANTHER" id="PTHR10050:SF46">
    <property type="entry name" value="PROTEIN O-MANNOSYL-TRANSFERASE 2"/>
    <property type="match status" value="1"/>
</dbReference>
<evidence type="ECO:0000313" key="18">
    <source>
        <dbReference type="Proteomes" id="UP000187283"/>
    </source>
</evidence>
<dbReference type="GO" id="GO:0005789">
    <property type="term" value="C:endoplasmic reticulum membrane"/>
    <property type="evidence" value="ECO:0007669"/>
    <property type="project" value="UniProtKB-SubCell"/>
</dbReference>
<name>A0A1R1X5I5_9FUNG</name>
<proteinExistence type="inferred from homology"/>
<dbReference type="EC" id="2.4.1.109" evidence="4 14"/>
<dbReference type="EMBL" id="LSSN01000114">
    <property type="protein sequence ID" value="OMJ25765.1"/>
    <property type="molecule type" value="Genomic_DNA"/>
</dbReference>
<feature type="transmembrane region" description="Helical" evidence="14">
    <location>
        <begin position="294"/>
        <end position="321"/>
    </location>
</feature>
<evidence type="ECO:0000313" key="16">
    <source>
        <dbReference type="EMBL" id="OMJ09882.1"/>
    </source>
</evidence>
<feature type="transmembrane region" description="Helical" evidence="14">
    <location>
        <begin position="652"/>
        <end position="672"/>
    </location>
</feature>
<feature type="transmembrane region" description="Helical" evidence="14">
    <location>
        <begin position="157"/>
        <end position="175"/>
    </location>
</feature>
<dbReference type="InterPro" id="IPR032421">
    <property type="entry name" value="PMT_4TMC"/>
</dbReference>
<feature type="transmembrane region" description="Helical" evidence="14">
    <location>
        <begin position="678"/>
        <end position="697"/>
    </location>
</feature>
<protein>
    <recommendedName>
        <fullName evidence="4 14">Dolichyl-phosphate-mannose--protein mannosyltransferase</fullName>
        <ecNumber evidence="4 14">2.4.1.109</ecNumber>
    </recommendedName>
</protein>
<dbReference type="InterPro" id="IPR036300">
    <property type="entry name" value="MIR_dom_sf"/>
</dbReference>
<feature type="transmembrane region" description="Helical" evidence="14">
    <location>
        <begin position="617"/>
        <end position="640"/>
    </location>
</feature>
<evidence type="ECO:0000256" key="10">
    <source>
        <dbReference type="ARBA" id="ARBA00022989"/>
    </source>
</evidence>
<feature type="transmembrane region" description="Helical" evidence="14">
    <location>
        <begin position="240"/>
        <end position="273"/>
    </location>
</feature>
<comment type="function">
    <text evidence="14">Transfers mannose from Dol-P-mannose to Ser or Thr residues on proteins.</text>
</comment>
<evidence type="ECO:0000256" key="11">
    <source>
        <dbReference type="ARBA" id="ARBA00023136"/>
    </source>
</evidence>
<evidence type="ECO:0000256" key="14">
    <source>
        <dbReference type="RuleBase" id="RU367007"/>
    </source>
</evidence>
<dbReference type="InterPro" id="IPR027005">
    <property type="entry name" value="PMT-like"/>
</dbReference>
<comment type="subcellular location">
    <subcellularLocation>
        <location evidence="1 14">Endoplasmic reticulum membrane</location>
        <topology evidence="1 14">Multi-pass membrane protein</topology>
    </subcellularLocation>
</comment>
<evidence type="ECO:0000256" key="4">
    <source>
        <dbReference type="ARBA" id="ARBA00012839"/>
    </source>
</evidence>
<evidence type="ECO:0000256" key="6">
    <source>
        <dbReference type="ARBA" id="ARBA00022679"/>
    </source>
</evidence>